<gene>
    <name evidence="1" type="ORF">EG68_06863</name>
</gene>
<sequence length="58" mass="6783">MFGSILFDEAKNVDNEPVRISDCMFGNCGTEILAQIRTKWTIIIKMDITFWHTNKHDH</sequence>
<accession>A0A8S9YMN9</accession>
<dbReference type="EMBL" id="JTDE01003343">
    <property type="protein sequence ID" value="KAF7256165.1"/>
    <property type="molecule type" value="Genomic_DNA"/>
</dbReference>
<dbReference type="AlphaFoldDB" id="A0A8S9YMN9"/>
<organism evidence="1 2">
    <name type="scientific">Paragonimus skrjabini miyazakii</name>
    <dbReference type="NCBI Taxonomy" id="59628"/>
    <lineage>
        <taxon>Eukaryota</taxon>
        <taxon>Metazoa</taxon>
        <taxon>Spiralia</taxon>
        <taxon>Lophotrochozoa</taxon>
        <taxon>Platyhelminthes</taxon>
        <taxon>Trematoda</taxon>
        <taxon>Digenea</taxon>
        <taxon>Plagiorchiida</taxon>
        <taxon>Troglotremata</taxon>
        <taxon>Troglotrematidae</taxon>
        <taxon>Paragonimus</taxon>
    </lineage>
</organism>
<protein>
    <submittedName>
        <fullName evidence="1">Uncharacterized protein</fullName>
    </submittedName>
</protein>
<keyword evidence="2" id="KW-1185">Reference proteome</keyword>
<proteinExistence type="predicted"/>
<reference evidence="1" key="1">
    <citation type="submission" date="2019-07" db="EMBL/GenBank/DDBJ databases">
        <title>Annotation for the trematode Paragonimus miyazaki's.</title>
        <authorList>
            <person name="Choi Y.-J."/>
        </authorList>
    </citation>
    <scope>NUCLEOTIDE SEQUENCE</scope>
    <source>
        <strain evidence="1">Japan</strain>
    </source>
</reference>
<comment type="caution">
    <text evidence="1">The sequence shown here is derived from an EMBL/GenBank/DDBJ whole genome shotgun (WGS) entry which is preliminary data.</text>
</comment>
<evidence type="ECO:0000313" key="1">
    <source>
        <dbReference type="EMBL" id="KAF7256165.1"/>
    </source>
</evidence>
<name>A0A8S9YMN9_9TREM</name>
<evidence type="ECO:0000313" key="2">
    <source>
        <dbReference type="Proteomes" id="UP000822476"/>
    </source>
</evidence>
<dbReference type="Proteomes" id="UP000822476">
    <property type="component" value="Unassembled WGS sequence"/>
</dbReference>